<gene>
    <name evidence="1" type="ORF">L484_007328</name>
</gene>
<organism evidence="1 2">
    <name type="scientific">Morus notabilis</name>
    <dbReference type="NCBI Taxonomy" id="981085"/>
    <lineage>
        <taxon>Eukaryota</taxon>
        <taxon>Viridiplantae</taxon>
        <taxon>Streptophyta</taxon>
        <taxon>Embryophyta</taxon>
        <taxon>Tracheophyta</taxon>
        <taxon>Spermatophyta</taxon>
        <taxon>Magnoliopsida</taxon>
        <taxon>eudicotyledons</taxon>
        <taxon>Gunneridae</taxon>
        <taxon>Pentapetalae</taxon>
        <taxon>rosids</taxon>
        <taxon>fabids</taxon>
        <taxon>Rosales</taxon>
        <taxon>Moraceae</taxon>
        <taxon>Moreae</taxon>
        <taxon>Morus</taxon>
    </lineage>
</organism>
<sequence>MALEFMNKGLSHKHITFQLKLIFNPHNPEEPVGEIPTEDDFAQELEALLQHLPAQLQGSA</sequence>
<name>W9RQ23_9ROSA</name>
<proteinExistence type="predicted"/>
<accession>W9RQ23</accession>
<dbReference type="EMBL" id="KE344921">
    <property type="protein sequence ID" value="EXB86904.1"/>
    <property type="molecule type" value="Genomic_DNA"/>
</dbReference>
<dbReference type="AlphaFoldDB" id="W9RQ23"/>
<reference evidence="2" key="1">
    <citation type="submission" date="2013-01" db="EMBL/GenBank/DDBJ databases">
        <title>Draft Genome Sequence of a Mulberry Tree, Morus notabilis C.K. Schneid.</title>
        <authorList>
            <person name="He N."/>
            <person name="Zhao S."/>
        </authorList>
    </citation>
    <scope>NUCLEOTIDE SEQUENCE</scope>
</reference>
<protein>
    <submittedName>
        <fullName evidence="1">Uncharacterized protein</fullName>
    </submittedName>
</protein>
<dbReference type="Proteomes" id="UP000030645">
    <property type="component" value="Unassembled WGS sequence"/>
</dbReference>
<keyword evidence="2" id="KW-1185">Reference proteome</keyword>
<evidence type="ECO:0000313" key="2">
    <source>
        <dbReference type="Proteomes" id="UP000030645"/>
    </source>
</evidence>
<evidence type="ECO:0000313" key="1">
    <source>
        <dbReference type="EMBL" id="EXB86904.1"/>
    </source>
</evidence>